<protein>
    <submittedName>
        <fullName evidence="2">Uncharacterized protein</fullName>
    </submittedName>
</protein>
<dbReference type="EMBL" id="JABBWG010000035">
    <property type="protein sequence ID" value="KAG1809204.1"/>
    <property type="molecule type" value="Genomic_DNA"/>
</dbReference>
<dbReference type="OrthoDB" id="2687053at2759"/>
<dbReference type="Proteomes" id="UP000807769">
    <property type="component" value="Unassembled WGS sequence"/>
</dbReference>
<comment type="caution">
    <text evidence="2">The sequence shown here is derived from an EMBL/GenBank/DDBJ whole genome shotgun (WGS) entry which is preliminary data.</text>
</comment>
<evidence type="ECO:0000313" key="2">
    <source>
        <dbReference type="EMBL" id="KAG1809204.1"/>
    </source>
</evidence>
<dbReference type="GeneID" id="64627327"/>
<feature type="compositionally biased region" description="Polar residues" evidence="1">
    <location>
        <begin position="42"/>
        <end position="51"/>
    </location>
</feature>
<organism evidence="2 3">
    <name type="scientific">Suillus subaureus</name>
    <dbReference type="NCBI Taxonomy" id="48587"/>
    <lineage>
        <taxon>Eukaryota</taxon>
        <taxon>Fungi</taxon>
        <taxon>Dikarya</taxon>
        <taxon>Basidiomycota</taxon>
        <taxon>Agaricomycotina</taxon>
        <taxon>Agaricomycetes</taxon>
        <taxon>Agaricomycetidae</taxon>
        <taxon>Boletales</taxon>
        <taxon>Suillineae</taxon>
        <taxon>Suillaceae</taxon>
        <taxon>Suillus</taxon>
    </lineage>
</organism>
<proteinExistence type="predicted"/>
<feature type="compositionally biased region" description="Polar residues" evidence="1">
    <location>
        <begin position="94"/>
        <end position="103"/>
    </location>
</feature>
<dbReference type="AlphaFoldDB" id="A0A9P7E2P7"/>
<keyword evidence="3" id="KW-1185">Reference proteome</keyword>
<evidence type="ECO:0000313" key="3">
    <source>
        <dbReference type="Proteomes" id="UP000807769"/>
    </source>
</evidence>
<gene>
    <name evidence="2" type="ORF">BJ212DRAFT_1302755</name>
</gene>
<reference evidence="2" key="1">
    <citation type="journal article" date="2020" name="New Phytol.">
        <title>Comparative genomics reveals dynamic genome evolution in host specialist ectomycorrhizal fungi.</title>
        <authorList>
            <person name="Lofgren L.A."/>
            <person name="Nguyen N.H."/>
            <person name="Vilgalys R."/>
            <person name="Ruytinx J."/>
            <person name="Liao H.L."/>
            <person name="Branco S."/>
            <person name="Kuo A."/>
            <person name="LaButti K."/>
            <person name="Lipzen A."/>
            <person name="Andreopoulos W."/>
            <person name="Pangilinan J."/>
            <person name="Riley R."/>
            <person name="Hundley H."/>
            <person name="Na H."/>
            <person name="Barry K."/>
            <person name="Grigoriev I.V."/>
            <person name="Stajich J.E."/>
            <person name="Kennedy P.G."/>
        </authorList>
    </citation>
    <scope>NUCLEOTIDE SEQUENCE</scope>
    <source>
        <strain evidence="2">MN1</strain>
    </source>
</reference>
<sequence>MNTLKKDLGQVGTSQDKAGHIRAVGTSQDISGHIGTSRDKSGQGQVGTHQDTLGHIRTSGDTLGQAGQVGTHQDKTSGDTLRQAGTSRGHIRTSGDTLRQAGTSRDPIRTGGDTLGQAGTVASDSLVQHIHEASTVKANHKHLKLETQLASRELKMCKSHAEREHGLQSTMAIQNHEHAMADEWMKQLELEIKLEQVQTL</sequence>
<evidence type="ECO:0000256" key="1">
    <source>
        <dbReference type="SAM" id="MobiDB-lite"/>
    </source>
</evidence>
<feature type="region of interest" description="Disordered" evidence="1">
    <location>
        <begin position="1"/>
        <end position="117"/>
    </location>
</feature>
<name>A0A9P7E2P7_9AGAM</name>
<dbReference type="RefSeq" id="XP_041189113.1">
    <property type="nucleotide sequence ID" value="XM_041333310.1"/>
</dbReference>
<accession>A0A9P7E2P7</accession>